<comment type="caution">
    <text evidence="2">The sequence shown here is derived from an EMBL/GenBank/DDBJ whole genome shotgun (WGS) entry which is preliminary data.</text>
</comment>
<protein>
    <submittedName>
        <fullName evidence="2">Uncharacterized protein</fullName>
    </submittedName>
</protein>
<evidence type="ECO:0000256" key="1">
    <source>
        <dbReference type="SAM" id="Phobius"/>
    </source>
</evidence>
<keyword evidence="3" id="KW-1185">Reference proteome</keyword>
<keyword evidence="1" id="KW-0812">Transmembrane</keyword>
<evidence type="ECO:0000313" key="2">
    <source>
        <dbReference type="EMBL" id="GAY73473.1"/>
    </source>
</evidence>
<dbReference type="OrthoDB" id="2311501at2"/>
<organism evidence="2 3">
    <name type="scientific">Lentilactobacillus kosonis</name>
    <dbReference type="NCBI Taxonomy" id="2810561"/>
    <lineage>
        <taxon>Bacteria</taxon>
        <taxon>Bacillati</taxon>
        <taxon>Bacillota</taxon>
        <taxon>Bacilli</taxon>
        <taxon>Lactobacillales</taxon>
        <taxon>Lactobacillaceae</taxon>
        <taxon>Lentilactobacillus</taxon>
    </lineage>
</organism>
<dbReference type="AlphaFoldDB" id="A0A401FM97"/>
<accession>A0A401FM97</accession>
<dbReference type="EMBL" id="BEXA01000003">
    <property type="protein sequence ID" value="GAY73473.1"/>
    <property type="molecule type" value="Genomic_DNA"/>
</dbReference>
<dbReference type="STRING" id="1138822.PL11_005445"/>
<sequence length="207" mass="23976">MKSAWNLVGMALWLILIIYLIWMIHDMRSRRLRLLVTEKKSFSWNNFTKSAIELVIFLLAFGGMAYVTLFQDVNKLDKSAVTTTYTYKPLVLRYAERSHYVTVSNTEGRKPVQLYTYYLEGGKYEVTSNDATISYGVNPLNVSAGAYNWNKEWLKHLDVRYQKAWVGVVTTTYKKNFVNGIGLHAGRQANRYSLIRIPDKSFMKTTD</sequence>
<dbReference type="NCBIfam" id="NF040508">
    <property type="entry name" value="LVIS_2131_fam"/>
    <property type="match status" value="1"/>
</dbReference>
<gene>
    <name evidence="2" type="ORF">NBRC111893_1619</name>
</gene>
<evidence type="ECO:0000313" key="3">
    <source>
        <dbReference type="Proteomes" id="UP000286974"/>
    </source>
</evidence>
<reference evidence="2 3" key="1">
    <citation type="submission" date="2017-11" db="EMBL/GenBank/DDBJ databases">
        <title>Draft Genome Sequence of Lactobacillus curieae NBRC 111893 isolated from Koso, a Japanese sugar-Vegetable Fermented Beverage.</title>
        <authorList>
            <person name="Chiou T.Y."/>
            <person name="Oshima K."/>
            <person name="Suda W."/>
            <person name="Hattori M."/>
            <person name="Takahashi T."/>
        </authorList>
    </citation>
    <scope>NUCLEOTIDE SEQUENCE [LARGE SCALE GENOMIC DNA]</scope>
    <source>
        <strain evidence="2 3">NBRC111893</strain>
    </source>
</reference>
<keyword evidence="1" id="KW-0472">Membrane</keyword>
<feature type="transmembrane region" description="Helical" evidence="1">
    <location>
        <begin position="46"/>
        <end position="69"/>
    </location>
</feature>
<proteinExistence type="predicted"/>
<feature type="transmembrane region" description="Helical" evidence="1">
    <location>
        <begin position="6"/>
        <end position="25"/>
    </location>
</feature>
<name>A0A401FM97_9LACO</name>
<dbReference type="Proteomes" id="UP000286974">
    <property type="component" value="Unassembled WGS sequence"/>
</dbReference>
<keyword evidence="1" id="KW-1133">Transmembrane helix</keyword>
<dbReference type="RefSeq" id="WP_125008442.1">
    <property type="nucleotide sequence ID" value="NZ_BEXA01000003.1"/>
</dbReference>
<dbReference type="InterPro" id="IPR049731">
    <property type="entry name" value="LVIS_2131-like"/>
</dbReference>